<evidence type="ECO:0000313" key="13">
    <source>
        <dbReference type="EMBL" id="SKA98387.1"/>
    </source>
</evidence>
<evidence type="ECO:0000256" key="6">
    <source>
        <dbReference type="ARBA" id="ARBA00023125"/>
    </source>
</evidence>
<dbReference type="InterPro" id="IPR001789">
    <property type="entry name" value="Sig_transdc_resp-reg_receiver"/>
</dbReference>
<organism evidence="13 14">
    <name type="scientific">Agreia bicolorata</name>
    <dbReference type="NCBI Taxonomy" id="110935"/>
    <lineage>
        <taxon>Bacteria</taxon>
        <taxon>Bacillati</taxon>
        <taxon>Actinomycetota</taxon>
        <taxon>Actinomycetes</taxon>
        <taxon>Micrococcales</taxon>
        <taxon>Microbacteriaceae</taxon>
        <taxon>Agreia</taxon>
    </lineage>
</organism>
<keyword evidence="8 9" id="KW-0804">Transcription</keyword>
<evidence type="ECO:0000256" key="3">
    <source>
        <dbReference type="ARBA" id="ARBA00022553"/>
    </source>
</evidence>
<protein>
    <recommendedName>
        <fullName evidence="9">Transcriptional regulatory protein</fullName>
    </recommendedName>
</protein>
<evidence type="ECO:0000256" key="8">
    <source>
        <dbReference type="ARBA" id="ARBA00023163"/>
    </source>
</evidence>
<dbReference type="SMART" id="SM00448">
    <property type="entry name" value="REC"/>
    <property type="match status" value="1"/>
</dbReference>
<gene>
    <name evidence="13" type="ORF">SAMN06295879_2582</name>
</gene>
<keyword evidence="5 9" id="KW-0805">Transcription regulation</keyword>
<evidence type="ECO:0000256" key="1">
    <source>
        <dbReference type="ARBA" id="ARBA00004496"/>
    </source>
</evidence>
<dbReference type="GO" id="GO:0005737">
    <property type="term" value="C:cytoplasm"/>
    <property type="evidence" value="ECO:0007669"/>
    <property type="project" value="UniProtKB-SubCell"/>
</dbReference>
<feature type="region of interest" description="Disordered" evidence="11">
    <location>
        <begin position="211"/>
        <end position="230"/>
    </location>
</feature>
<evidence type="ECO:0000256" key="2">
    <source>
        <dbReference type="ARBA" id="ARBA00022490"/>
    </source>
</evidence>
<dbReference type="SUPFAM" id="SSF46785">
    <property type="entry name" value="Winged helix' DNA-binding domain"/>
    <property type="match status" value="1"/>
</dbReference>
<dbReference type="GO" id="GO:0000156">
    <property type="term" value="F:phosphorelay response regulator activity"/>
    <property type="evidence" value="ECO:0007669"/>
    <property type="project" value="TreeGrafter"/>
</dbReference>
<dbReference type="Pfam" id="PF00072">
    <property type="entry name" value="Response_reg"/>
    <property type="match status" value="1"/>
</dbReference>
<dbReference type="InterPro" id="IPR011006">
    <property type="entry name" value="CheY-like_superfamily"/>
</dbReference>
<reference evidence="14" key="1">
    <citation type="submission" date="2017-02" db="EMBL/GenBank/DDBJ databases">
        <authorList>
            <person name="Varghese N."/>
            <person name="Submissions S."/>
        </authorList>
    </citation>
    <scope>NUCLEOTIDE SEQUENCE [LARGE SCALE GENOMIC DNA]</scope>
    <source>
        <strain evidence="14">VKM Ac-2052</strain>
    </source>
</reference>
<sequence>MIRVLIVEDEVITAEAHALYVGRLDGFEVGGVAHTGAEAVRLLKASLGAEAERIDLILLDMNLPDIDGLELCRRIRAGGVDVDVIAITAVRSAEVVRASIAAGIVQYLIKPFTFGVFTDKLTSYRDFRSLFAQSPTVASQRDVDGAFAALRTSNDPGLGKGLSPETLSAVSTLLAESGGGVSARELAEEIRASRVTARRYLEYLADSGRADRVPRYGTPGRPEVEYRWRQ</sequence>
<dbReference type="GO" id="GO:0003677">
    <property type="term" value="F:DNA binding"/>
    <property type="evidence" value="ECO:0007669"/>
    <property type="project" value="UniProtKB-KW"/>
</dbReference>
<dbReference type="PANTHER" id="PTHR45526">
    <property type="entry name" value="TRANSCRIPTIONAL REGULATORY PROTEIN DPIA"/>
    <property type="match status" value="1"/>
</dbReference>
<dbReference type="InterPro" id="IPR024187">
    <property type="entry name" value="Sig_transdc_resp-reg_cit/mal"/>
</dbReference>
<keyword evidence="2 9" id="KW-0963">Cytoplasm</keyword>
<dbReference type="AlphaFoldDB" id="A0A1T4Y991"/>
<dbReference type="Gene3D" id="3.40.50.2300">
    <property type="match status" value="1"/>
</dbReference>
<comment type="subcellular location">
    <subcellularLocation>
        <location evidence="1 9">Cytoplasm</location>
    </subcellularLocation>
</comment>
<keyword evidence="3 10" id="KW-0597">Phosphoprotein</keyword>
<accession>A0A1T4Y991</accession>
<keyword evidence="4 9" id="KW-0902">Two-component regulatory system</keyword>
<evidence type="ECO:0000256" key="5">
    <source>
        <dbReference type="ARBA" id="ARBA00023015"/>
    </source>
</evidence>
<proteinExistence type="predicted"/>
<evidence type="ECO:0000256" key="4">
    <source>
        <dbReference type="ARBA" id="ARBA00023012"/>
    </source>
</evidence>
<dbReference type="InterPro" id="IPR036390">
    <property type="entry name" value="WH_DNA-bd_sf"/>
</dbReference>
<dbReference type="InterPro" id="IPR051271">
    <property type="entry name" value="2C-system_Tx_regulators"/>
</dbReference>
<evidence type="ECO:0000259" key="12">
    <source>
        <dbReference type="PROSITE" id="PS50110"/>
    </source>
</evidence>
<keyword evidence="7 9" id="KW-0010">Activator</keyword>
<evidence type="ECO:0000256" key="10">
    <source>
        <dbReference type="PROSITE-ProRule" id="PRU00169"/>
    </source>
</evidence>
<name>A0A1T4Y991_9MICO</name>
<evidence type="ECO:0000256" key="9">
    <source>
        <dbReference type="PIRNR" id="PIRNR006171"/>
    </source>
</evidence>
<dbReference type="PANTHER" id="PTHR45526:SF1">
    <property type="entry name" value="TRANSCRIPTIONAL REGULATORY PROTEIN DCUR-RELATED"/>
    <property type="match status" value="1"/>
</dbReference>
<evidence type="ECO:0000256" key="11">
    <source>
        <dbReference type="SAM" id="MobiDB-lite"/>
    </source>
</evidence>
<dbReference type="PIRSF" id="PIRSF006171">
    <property type="entry name" value="RR_citrat_malat"/>
    <property type="match status" value="1"/>
</dbReference>
<evidence type="ECO:0000256" key="7">
    <source>
        <dbReference type="ARBA" id="ARBA00023159"/>
    </source>
</evidence>
<feature type="modified residue" description="4-aspartylphosphate" evidence="10">
    <location>
        <position position="60"/>
    </location>
</feature>
<evidence type="ECO:0000313" key="14">
    <source>
        <dbReference type="Proteomes" id="UP000189735"/>
    </source>
</evidence>
<dbReference type="SUPFAM" id="SSF52172">
    <property type="entry name" value="CheY-like"/>
    <property type="match status" value="1"/>
</dbReference>
<dbReference type="GO" id="GO:0003700">
    <property type="term" value="F:DNA-binding transcription factor activity"/>
    <property type="evidence" value="ECO:0007669"/>
    <property type="project" value="InterPro"/>
</dbReference>
<feature type="domain" description="Response regulatory" evidence="12">
    <location>
        <begin position="3"/>
        <end position="125"/>
    </location>
</feature>
<dbReference type="RefSeq" id="WP_078714742.1">
    <property type="nucleotide sequence ID" value="NZ_FUYG01000006.1"/>
</dbReference>
<dbReference type="PROSITE" id="PS50110">
    <property type="entry name" value="RESPONSE_REGULATORY"/>
    <property type="match status" value="1"/>
</dbReference>
<keyword evidence="6 9" id="KW-0238">DNA-binding</keyword>
<dbReference type="Proteomes" id="UP000189735">
    <property type="component" value="Unassembled WGS sequence"/>
</dbReference>
<dbReference type="EMBL" id="FUYG01000006">
    <property type="protein sequence ID" value="SKA98387.1"/>
    <property type="molecule type" value="Genomic_DNA"/>
</dbReference>